<dbReference type="EMBL" id="JANAKD010001601">
    <property type="protein sequence ID" value="KAJ3477898.1"/>
    <property type="molecule type" value="Genomic_DNA"/>
</dbReference>
<dbReference type="Proteomes" id="UP001148737">
    <property type="component" value="Unassembled WGS sequence"/>
</dbReference>
<reference evidence="1" key="1">
    <citation type="submission" date="2022-07" db="EMBL/GenBank/DDBJ databases">
        <title>Genome Sequence of Lecanicillium saksenae.</title>
        <authorList>
            <person name="Buettner E."/>
        </authorList>
    </citation>
    <scope>NUCLEOTIDE SEQUENCE</scope>
    <source>
        <strain evidence="1">VT-O1</strain>
    </source>
</reference>
<evidence type="ECO:0000313" key="1">
    <source>
        <dbReference type="EMBL" id="KAJ3477898.1"/>
    </source>
</evidence>
<protein>
    <submittedName>
        <fullName evidence="1">Uncharacterized protein</fullName>
    </submittedName>
</protein>
<gene>
    <name evidence="1" type="ORF">NLG97_g8712</name>
</gene>
<keyword evidence="2" id="KW-1185">Reference proteome</keyword>
<evidence type="ECO:0000313" key="2">
    <source>
        <dbReference type="Proteomes" id="UP001148737"/>
    </source>
</evidence>
<organism evidence="1 2">
    <name type="scientific">Lecanicillium saksenae</name>
    <dbReference type="NCBI Taxonomy" id="468837"/>
    <lineage>
        <taxon>Eukaryota</taxon>
        <taxon>Fungi</taxon>
        <taxon>Dikarya</taxon>
        <taxon>Ascomycota</taxon>
        <taxon>Pezizomycotina</taxon>
        <taxon>Sordariomycetes</taxon>
        <taxon>Hypocreomycetidae</taxon>
        <taxon>Hypocreales</taxon>
        <taxon>Cordycipitaceae</taxon>
        <taxon>Lecanicillium</taxon>
    </lineage>
</organism>
<proteinExistence type="predicted"/>
<name>A0ACC1QJI3_9HYPO</name>
<accession>A0ACC1QJI3</accession>
<sequence>MKRSRPAYSVRQDAVPDGVLKKQAKEIGALLHEVDIYPDLPEHPNVSQQAQKENASLAIALANAALSEQGRQLSADDIELGIASCAWPGRFQHLHKDGVHWFLDSAHNELSIPVAISWFDSLSKSVEKVNSNHPCRRILIFGHSSDRSTERLVDVLLESSSKCGVKFDQVILSSYNRYDIPIPESVANEQLEFWQSRNLLIPIQHAITADVAINMVKTLQKNFPDTHFQVLVTGSAHLVGQSLGALGGEELVLIAP</sequence>
<comment type="caution">
    <text evidence="1">The sequence shown here is derived from an EMBL/GenBank/DDBJ whole genome shotgun (WGS) entry which is preliminary data.</text>
</comment>